<sequence>MEGALYILFCVLLINSCAATTGREKPKPHVHADLTKLSEKDHDMKDEYNELSPEEAAKRLRVLIVKKVDSDKDGFVTEEELTKWVREVSRKNVLEGNNDYADEMDTNQDGKVTWDEYMKASYGPEELDEEAVRVKNRTFIRFEMADKDKDGTLSKEEFSVHFMQPELSTEGIQDIHVLLTIEVMDHNKDGTISLEEFLGDYRLPADRGHVKKQTERFHQHDTNHDDKIDKDEAKLWILSSSHLRDQEEAQYLLSTADDNKDGKLSEEEIVKNHETFVELFDDSEGTDYGHALPKHEEL</sequence>
<dbReference type="EMBL" id="MU826837">
    <property type="protein sequence ID" value="KAJ7372308.1"/>
    <property type="molecule type" value="Genomic_DNA"/>
</dbReference>
<comment type="subcellular location">
    <subcellularLocation>
        <location evidence="1">Endoplasmic reticulum lumen</location>
    </subcellularLocation>
</comment>
<dbReference type="GO" id="GO:0005509">
    <property type="term" value="F:calcium ion binding"/>
    <property type="evidence" value="ECO:0007669"/>
    <property type="project" value="InterPro"/>
</dbReference>
<keyword evidence="5" id="KW-0256">Endoplasmic reticulum</keyword>
<feature type="chain" id="PRO_5040902449" description="Reticulocalbin-3" evidence="12">
    <location>
        <begin position="20"/>
        <end position="298"/>
    </location>
</feature>
<dbReference type="Gene3D" id="1.10.238.10">
    <property type="entry name" value="EF-hand"/>
    <property type="match status" value="3"/>
</dbReference>
<keyword evidence="8" id="KW-0143">Chaperone</keyword>
<evidence type="ECO:0000313" key="15">
    <source>
        <dbReference type="Proteomes" id="UP001163046"/>
    </source>
</evidence>
<dbReference type="InterPro" id="IPR002048">
    <property type="entry name" value="EF_hand_dom"/>
</dbReference>
<dbReference type="GO" id="GO:0015031">
    <property type="term" value="P:protein transport"/>
    <property type="evidence" value="ECO:0007669"/>
    <property type="project" value="UniProtKB-ARBA"/>
</dbReference>
<keyword evidence="3 12" id="KW-0732">Signal</keyword>
<feature type="domain" description="EF-hand" evidence="13">
    <location>
        <begin position="55"/>
        <end position="91"/>
    </location>
</feature>
<feature type="domain" description="EF-hand" evidence="13">
    <location>
        <begin position="244"/>
        <end position="279"/>
    </location>
</feature>
<keyword evidence="7" id="KW-0325">Glycoprotein</keyword>
<dbReference type="PANTHER" id="PTHR10827">
    <property type="entry name" value="RETICULOCALBIN"/>
    <property type="match status" value="1"/>
</dbReference>
<dbReference type="Pfam" id="PF13499">
    <property type="entry name" value="EF-hand_7"/>
    <property type="match status" value="3"/>
</dbReference>
<keyword evidence="15" id="KW-1185">Reference proteome</keyword>
<dbReference type="SMART" id="SM00054">
    <property type="entry name" value="EFh"/>
    <property type="match status" value="4"/>
</dbReference>
<proteinExistence type="predicted"/>
<dbReference type="SUPFAM" id="SSF47473">
    <property type="entry name" value="EF-hand"/>
    <property type="match status" value="2"/>
</dbReference>
<dbReference type="InterPro" id="IPR018247">
    <property type="entry name" value="EF_Hand_1_Ca_BS"/>
</dbReference>
<evidence type="ECO:0000256" key="6">
    <source>
        <dbReference type="ARBA" id="ARBA00022837"/>
    </source>
</evidence>
<evidence type="ECO:0000313" key="14">
    <source>
        <dbReference type="EMBL" id="KAJ7372308.1"/>
    </source>
</evidence>
<keyword evidence="4" id="KW-0677">Repeat</keyword>
<keyword evidence="2" id="KW-0479">Metal-binding</keyword>
<protein>
    <recommendedName>
        <fullName evidence="11">Reticulocalbin-3</fullName>
    </recommendedName>
</protein>
<dbReference type="InterPro" id="IPR011992">
    <property type="entry name" value="EF-hand-dom_pair"/>
</dbReference>
<evidence type="ECO:0000256" key="11">
    <source>
        <dbReference type="ARBA" id="ARBA00072696"/>
    </source>
</evidence>
<keyword evidence="6" id="KW-0106">Calcium</keyword>
<comment type="function">
    <text evidence="9">Probable molecular chaperone assisting protein biosynthesis and transport in the endoplasmic reticulum. Required for the proper biosynthesis and transport of pulmonary surfactant-associated protein A/SP-A, pulmonary surfactant-associated protein D/SP-D and the lipid transporter ABCA3. By regulating both the proper expression and the degradation through the endoplasmic reticulum-associated protein degradation pathway of these proteins plays a crucial role in pulmonary surfactant homeostasis. Has an anti-fibrotic activity by negatively regulating the secretion of type I and type III collagens. This calcium-binding protein also transiently associates with immature PCSK6 and regulates its secretion.</text>
</comment>
<feature type="signal peptide" evidence="12">
    <location>
        <begin position="1"/>
        <end position="19"/>
    </location>
</feature>
<evidence type="ECO:0000256" key="8">
    <source>
        <dbReference type="ARBA" id="ARBA00023186"/>
    </source>
</evidence>
<dbReference type="PROSITE" id="PS00018">
    <property type="entry name" value="EF_HAND_1"/>
    <property type="match status" value="5"/>
</dbReference>
<dbReference type="AlphaFoldDB" id="A0A9W9Z271"/>
<comment type="caution">
    <text evidence="14">The sequence shown here is derived from an EMBL/GenBank/DDBJ whole genome shotgun (WGS) entry which is preliminary data.</text>
</comment>
<organism evidence="14 15">
    <name type="scientific">Desmophyllum pertusum</name>
    <dbReference type="NCBI Taxonomy" id="174260"/>
    <lineage>
        <taxon>Eukaryota</taxon>
        <taxon>Metazoa</taxon>
        <taxon>Cnidaria</taxon>
        <taxon>Anthozoa</taxon>
        <taxon>Hexacorallia</taxon>
        <taxon>Scleractinia</taxon>
        <taxon>Caryophylliina</taxon>
        <taxon>Caryophylliidae</taxon>
        <taxon>Desmophyllum</taxon>
    </lineage>
</organism>
<dbReference type="PANTHER" id="PTHR10827:SF52">
    <property type="entry name" value="IP16409P"/>
    <property type="match status" value="1"/>
</dbReference>
<reference evidence="14" key="1">
    <citation type="submission" date="2023-01" db="EMBL/GenBank/DDBJ databases">
        <title>Genome assembly of the deep-sea coral Lophelia pertusa.</title>
        <authorList>
            <person name="Herrera S."/>
            <person name="Cordes E."/>
        </authorList>
    </citation>
    <scope>NUCLEOTIDE SEQUENCE</scope>
    <source>
        <strain evidence="14">USNM1676648</strain>
        <tissue evidence="14">Polyp</tissue>
    </source>
</reference>
<evidence type="ECO:0000259" key="13">
    <source>
        <dbReference type="PROSITE" id="PS50222"/>
    </source>
</evidence>
<dbReference type="FunFam" id="1.10.238.10:FF:000104">
    <property type="entry name" value="calumenin isoform X1"/>
    <property type="match status" value="1"/>
</dbReference>
<evidence type="ECO:0000256" key="7">
    <source>
        <dbReference type="ARBA" id="ARBA00023180"/>
    </source>
</evidence>
<gene>
    <name evidence="14" type="ORF">OS493_019752</name>
</gene>
<evidence type="ECO:0000256" key="3">
    <source>
        <dbReference type="ARBA" id="ARBA00022729"/>
    </source>
</evidence>
<feature type="domain" description="EF-hand" evidence="13">
    <location>
        <begin position="133"/>
        <end position="168"/>
    </location>
</feature>
<evidence type="ECO:0000256" key="9">
    <source>
        <dbReference type="ARBA" id="ARBA00056975"/>
    </source>
</evidence>
<evidence type="ECO:0000256" key="10">
    <source>
        <dbReference type="ARBA" id="ARBA00063143"/>
    </source>
</evidence>
<evidence type="ECO:0000256" key="2">
    <source>
        <dbReference type="ARBA" id="ARBA00022723"/>
    </source>
</evidence>
<accession>A0A9W9Z271</accession>
<dbReference type="OrthoDB" id="293868at2759"/>
<evidence type="ECO:0000256" key="5">
    <source>
        <dbReference type="ARBA" id="ARBA00022824"/>
    </source>
</evidence>
<dbReference type="PROSITE" id="PS50222">
    <property type="entry name" value="EF_HAND_2"/>
    <property type="match status" value="3"/>
</dbReference>
<dbReference type="Proteomes" id="UP001163046">
    <property type="component" value="Unassembled WGS sequence"/>
</dbReference>
<evidence type="ECO:0000256" key="1">
    <source>
        <dbReference type="ARBA" id="ARBA00004319"/>
    </source>
</evidence>
<dbReference type="GO" id="GO:0005788">
    <property type="term" value="C:endoplasmic reticulum lumen"/>
    <property type="evidence" value="ECO:0007669"/>
    <property type="project" value="UniProtKB-SubCell"/>
</dbReference>
<name>A0A9W9Z271_9CNID</name>
<evidence type="ECO:0000256" key="4">
    <source>
        <dbReference type="ARBA" id="ARBA00022737"/>
    </source>
</evidence>
<comment type="subunit">
    <text evidence="10">Interacts with PCSK6 (immature form including the propeptide); probably involved in the maturation and the secretion of PCSK6.</text>
</comment>
<evidence type="ECO:0000256" key="12">
    <source>
        <dbReference type="SAM" id="SignalP"/>
    </source>
</evidence>